<dbReference type="Gene3D" id="2.60.40.10">
    <property type="entry name" value="Immunoglobulins"/>
    <property type="match status" value="6"/>
</dbReference>
<evidence type="ECO:0000256" key="2">
    <source>
        <dbReference type="ARBA" id="ARBA00022525"/>
    </source>
</evidence>
<feature type="domain" description="SD-repeat containing protein B" evidence="6">
    <location>
        <begin position="555"/>
        <end position="643"/>
    </location>
</feature>
<accession>A0A1G2Q8K7</accession>
<evidence type="ECO:0000256" key="5">
    <source>
        <dbReference type="SAM" id="Phobius"/>
    </source>
</evidence>
<keyword evidence="3" id="KW-0732">Signal</keyword>
<keyword evidence="2" id="KW-0964">Secreted</keyword>
<keyword evidence="5" id="KW-0812">Transmembrane</keyword>
<reference evidence="7 8" key="1">
    <citation type="journal article" date="2016" name="Nat. Commun.">
        <title>Thousands of microbial genomes shed light on interconnected biogeochemical processes in an aquifer system.</title>
        <authorList>
            <person name="Anantharaman K."/>
            <person name="Brown C.T."/>
            <person name="Hug L.A."/>
            <person name="Sharon I."/>
            <person name="Castelle C.J."/>
            <person name="Probst A.J."/>
            <person name="Thomas B.C."/>
            <person name="Singh A."/>
            <person name="Wilkins M.J."/>
            <person name="Karaoz U."/>
            <person name="Brodie E.L."/>
            <person name="Williams K.H."/>
            <person name="Hubbard S.S."/>
            <person name="Banfield J.F."/>
        </authorList>
    </citation>
    <scope>NUCLEOTIDE SEQUENCE [LARGE SCALE GENOMIC DNA]</scope>
</reference>
<dbReference type="PANTHER" id="PTHR23303:SF15">
    <property type="entry name" value="COLOSSIN-A"/>
    <property type="match status" value="1"/>
</dbReference>
<dbReference type="InterPro" id="IPR051417">
    <property type="entry name" value="SDr/BOS_complex"/>
</dbReference>
<sequence length="1161" mass="126368">MFYFSRRAKASGRVGAALTIAALTLSLAQPIMLLALPSLARAVTVETIFEDGFESGNFDAWTLVENKWFINTTNAHSGTKKVNVQGSTTGDNSLIKDQSTVGYENLNLEYWYKADAESLEEGDQVIVEYTINGTDWVELLAIIDGVDDGEWHEDSHDLPVEANNNSDFAIRFRANLDAGNDTVRLDDVKLTGEALPLPGSIAGFKYHDEDANGEQGEGEDGLEDWEIALYDENGVNVMATTSTDSDGNFEFADVTPGNYRVCEVKTFPVGPHEPWWIQTEPAEDEESECFDGWRGYDITVEEEGEVIGLVFGNAEGAVIGGWKYADPDADGEHEDESDGVPGFTINLYQNDELLATKQTLDHPEQPGQYYFERLWPGEYLICEEQQTGWTQTGPTTTDDAHPVCDNEGTIGHLVTVDIGEWNYENLFHNRELEPGSIAGLKYHDEDANGEQGDGEDGLEDWEIALYDENGVNIIATTTTDSDGEFAFDDVAPGNYRVCEPKTFPSGGNEPWWIQTEPAENEQSACFDGWRGYDVMVAEGEEVSEGIIFGNAEGAVIGGWKYADPDADGEHEDESDGVPGFTINLYQNDELLATKQTLDHPEQPGQYYFERLWPGEYLICEEQQSGWVQTGPTTTDATHPLCDNEGTVGHLVTVVIGEWNYENHFHNRELPDVTGPRVEITSLTDGDIINGEVDIAGIIADANPGHYWLRIEDATSTAVNFSGGPGTVAQLISYDTETHLFTWDTDSLDGEYWIKLEARDSLGNKNPNLSPVPEGVAYPDATTTDSVHWIKVIVDEDYVPPSDETPPPLPIHLSPLDGTIRNTLGLILDFTDVLDDMSNPVTYYYQSAHDGATTTDNAFLTPIWNSALLSISENDGVGSPEAKYWWHVRACDTAGNCSLWTDAWTLTVDNTAPTTTITSPNPDSTFDSSILVEGYTNDNVGVGTTTLSSAIYDGEVCGTYADITVLTGVASTTFNWSYDWTPAEDGTYCIKGAGTDLAGNEEGSAIIFPVTYKKSVTPPPAPPEEEDDDGGGSSGGCYNCGGGSSIGGSTTTEETFGEGGDNPILALGALGQLPPRNEATGPINDGEENLGDDGDDTATTTSTSTAGVVAGSPLVAATGNLLLDWWWLILLVILAGIAGWWYWRKYKEEGTSSPRQPEQPMF</sequence>
<evidence type="ECO:0000259" key="6">
    <source>
        <dbReference type="Pfam" id="PF17210"/>
    </source>
</evidence>
<feature type="transmembrane region" description="Helical" evidence="5">
    <location>
        <begin position="1124"/>
        <end position="1142"/>
    </location>
</feature>
<evidence type="ECO:0000256" key="3">
    <source>
        <dbReference type="ARBA" id="ARBA00022729"/>
    </source>
</evidence>
<dbReference type="PANTHER" id="PTHR23303">
    <property type="entry name" value="CARBOXYPEPTIDASE REGULATORY REGION-CONTAINING"/>
    <property type="match status" value="1"/>
</dbReference>
<dbReference type="STRING" id="1802435.A2114_01155"/>
<organism evidence="7 8">
    <name type="scientific">Candidatus Vogelbacteria bacterium GWA1_51_14</name>
    <dbReference type="NCBI Taxonomy" id="1802435"/>
    <lineage>
        <taxon>Bacteria</taxon>
        <taxon>Candidatus Vogeliibacteriota</taxon>
    </lineage>
</organism>
<feature type="domain" description="SD-repeat containing protein B" evidence="6">
    <location>
        <begin position="318"/>
        <end position="412"/>
    </location>
</feature>
<feature type="domain" description="SD-repeat containing protein B" evidence="6">
    <location>
        <begin position="440"/>
        <end position="499"/>
    </location>
</feature>
<dbReference type="SUPFAM" id="SSF117074">
    <property type="entry name" value="Hypothetical protein PA1324"/>
    <property type="match status" value="4"/>
</dbReference>
<dbReference type="NCBIfam" id="NF038128">
    <property type="entry name" value="choice_anch_J"/>
    <property type="match status" value="1"/>
</dbReference>
<name>A0A1G2Q8K7_9BACT</name>
<comment type="subcellular location">
    <subcellularLocation>
        <location evidence="1">Secreted</location>
    </subcellularLocation>
</comment>
<evidence type="ECO:0000313" key="8">
    <source>
        <dbReference type="Proteomes" id="UP000176494"/>
    </source>
</evidence>
<keyword evidence="5" id="KW-1133">Transmembrane helix</keyword>
<dbReference type="InterPro" id="IPR033764">
    <property type="entry name" value="Sdr_B"/>
</dbReference>
<feature type="domain" description="SD-repeat containing protein B" evidence="6">
    <location>
        <begin position="200"/>
        <end position="263"/>
    </location>
</feature>
<protein>
    <recommendedName>
        <fullName evidence="6">SD-repeat containing protein B domain-containing protein</fullName>
    </recommendedName>
</protein>
<evidence type="ECO:0000256" key="1">
    <source>
        <dbReference type="ARBA" id="ARBA00004613"/>
    </source>
</evidence>
<dbReference type="EMBL" id="MHTG01000028">
    <property type="protein sequence ID" value="OHA56855.1"/>
    <property type="molecule type" value="Genomic_DNA"/>
</dbReference>
<feature type="region of interest" description="Disordered" evidence="4">
    <location>
        <begin position="1010"/>
        <end position="1035"/>
    </location>
</feature>
<dbReference type="AlphaFoldDB" id="A0A1G2Q8K7"/>
<comment type="caution">
    <text evidence="7">The sequence shown here is derived from an EMBL/GenBank/DDBJ whole genome shotgun (WGS) entry which is preliminary data.</text>
</comment>
<gene>
    <name evidence="7" type="ORF">A2114_01155</name>
</gene>
<dbReference type="Proteomes" id="UP000176494">
    <property type="component" value="Unassembled WGS sequence"/>
</dbReference>
<evidence type="ECO:0000313" key="7">
    <source>
        <dbReference type="EMBL" id="OHA56855.1"/>
    </source>
</evidence>
<dbReference type="GO" id="GO:0005576">
    <property type="term" value="C:extracellular region"/>
    <property type="evidence" value="ECO:0007669"/>
    <property type="project" value="UniProtKB-SubCell"/>
</dbReference>
<feature type="region of interest" description="Disordered" evidence="4">
    <location>
        <begin position="1047"/>
        <end position="1103"/>
    </location>
</feature>
<dbReference type="Gene3D" id="2.60.120.260">
    <property type="entry name" value="Galactose-binding domain-like"/>
    <property type="match status" value="1"/>
</dbReference>
<dbReference type="Pfam" id="PF17210">
    <property type="entry name" value="SdrD_B"/>
    <property type="match status" value="4"/>
</dbReference>
<evidence type="ECO:0000256" key="4">
    <source>
        <dbReference type="SAM" id="MobiDB-lite"/>
    </source>
</evidence>
<feature type="compositionally biased region" description="Acidic residues" evidence="4">
    <location>
        <begin position="1084"/>
        <end position="1095"/>
    </location>
</feature>
<dbReference type="InterPro" id="IPR013783">
    <property type="entry name" value="Ig-like_fold"/>
</dbReference>
<keyword evidence="5" id="KW-0472">Membrane</keyword>
<proteinExistence type="predicted"/>